<sequence>MRLKSTPIILLFLIRVISKGLSPTCGLLASTYTYTMDWVCDNILERFASSRLSVDEISAYKIGKSSCFNVATDSDTSTNCTATSNFRPYLHHHKALHATSYVNFHQFELKLEFQPLPPFPFCRRIRKAFSPGLLRANVAFRDAARNGRHINEVYDRKLVPVTLTGHH</sequence>
<reference evidence="2 3" key="1">
    <citation type="journal article" date="2020" name="ISME J.">
        <title>Uncovering the hidden diversity of litter-decomposition mechanisms in mushroom-forming fungi.</title>
        <authorList>
            <person name="Floudas D."/>
            <person name="Bentzer J."/>
            <person name="Ahren D."/>
            <person name="Johansson T."/>
            <person name="Persson P."/>
            <person name="Tunlid A."/>
        </authorList>
    </citation>
    <scope>NUCLEOTIDE SEQUENCE [LARGE SCALE GENOMIC DNA]</scope>
    <source>
        <strain evidence="2 3">CBS 291.85</strain>
    </source>
</reference>
<feature type="chain" id="PRO_5034825898" evidence="1">
    <location>
        <begin position="23"/>
        <end position="167"/>
    </location>
</feature>
<evidence type="ECO:0000313" key="2">
    <source>
        <dbReference type="EMBL" id="KAF5345674.1"/>
    </source>
</evidence>
<proteinExistence type="predicted"/>
<evidence type="ECO:0000256" key="1">
    <source>
        <dbReference type="SAM" id="SignalP"/>
    </source>
</evidence>
<name>A0A8H5FQQ4_9AGAR</name>
<dbReference type="Proteomes" id="UP000559256">
    <property type="component" value="Unassembled WGS sequence"/>
</dbReference>
<gene>
    <name evidence="2" type="ORF">D9758_013055</name>
</gene>
<accession>A0A8H5FQQ4</accession>
<evidence type="ECO:0000313" key="3">
    <source>
        <dbReference type="Proteomes" id="UP000559256"/>
    </source>
</evidence>
<organism evidence="2 3">
    <name type="scientific">Tetrapyrgos nigripes</name>
    <dbReference type="NCBI Taxonomy" id="182062"/>
    <lineage>
        <taxon>Eukaryota</taxon>
        <taxon>Fungi</taxon>
        <taxon>Dikarya</taxon>
        <taxon>Basidiomycota</taxon>
        <taxon>Agaricomycotina</taxon>
        <taxon>Agaricomycetes</taxon>
        <taxon>Agaricomycetidae</taxon>
        <taxon>Agaricales</taxon>
        <taxon>Marasmiineae</taxon>
        <taxon>Marasmiaceae</taxon>
        <taxon>Tetrapyrgos</taxon>
    </lineage>
</organism>
<keyword evidence="3" id="KW-1185">Reference proteome</keyword>
<dbReference type="AlphaFoldDB" id="A0A8H5FQQ4"/>
<keyword evidence="1" id="KW-0732">Signal</keyword>
<comment type="caution">
    <text evidence="2">The sequence shown here is derived from an EMBL/GenBank/DDBJ whole genome shotgun (WGS) entry which is preliminary data.</text>
</comment>
<feature type="signal peptide" evidence="1">
    <location>
        <begin position="1"/>
        <end position="22"/>
    </location>
</feature>
<protein>
    <submittedName>
        <fullName evidence="2">Uncharacterized protein</fullName>
    </submittedName>
</protein>
<dbReference type="EMBL" id="JAACJM010000109">
    <property type="protein sequence ID" value="KAF5345674.1"/>
    <property type="molecule type" value="Genomic_DNA"/>
</dbReference>